<dbReference type="InterPro" id="IPR050956">
    <property type="entry name" value="2C_system_His_kinase"/>
</dbReference>
<dbReference type="Gene3D" id="3.40.50.2300">
    <property type="match status" value="1"/>
</dbReference>
<dbReference type="Pfam" id="PF02518">
    <property type="entry name" value="HATPase_c"/>
    <property type="match status" value="1"/>
</dbReference>
<dbReference type="SUPFAM" id="SSF55874">
    <property type="entry name" value="ATPase domain of HSP90 chaperone/DNA topoisomerase II/histidine kinase"/>
    <property type="match status" value="1"/>
</dbReference>
<dbReference type="Pfam" id="PF00072">
    <property type="entry name" value="Response_reg"/>
    <property type="match status" value="1"/>
</dbReference>
<name>A0A9P6VEX1_9HELO</name>
<evidence type="ECO:0000313" key="5">
    <source>
        <dbReference type="EMBL" id="KAG0646584.1"/>
    </source>
</evidence>
<comment type="caution">
    <text evidence="5">The sequence shown here is derived from an EMBL/GenBank/DDBJ whole genome shotgun (WGS) entry which is preliminary data.</text>
</comment>
<gene>
    <name evidence="5" type="ORF">D0Z07_7545</name>
</gene>
<keyword evidence="5" id="KW-0418">Kinase</keyword>
<feature type="modified residue" description="4-aspartylphosphate" evidence="2">
    <location>
        <position position="432"/>
    </location>
</feature>
<keyword evidence="5" id="KW-0808">Transferase</keyword>
<evidence type="ECO:0000259" key="4">
    <source>
        <dbReference type="PROSITE" id="PS50110"/>
    </source>
</evidence>
<dbReference type="InterPro" id="IPR003661">
    <property type="entry name" value="HisK_dim/P_dom"/>
</dbReference>
<evidence type="ECO:0000259" key="3">
    <source>
        <dbReference type="PROSITE" id="PS50109"/>
    </source>
</evidence>
<dbReference type="InterPro" id="IPR036097">
    <property type="entry name" value="HisK_dim/P_sf"/>
</dbReference>
<proteinExistence type="predicted"/>
<evidence type="ECO:0000313" key="6">
    <source>
        <dbReference type="Proteomes" id="UP000785200"/>
    </source>
</evidence>
<evidence type="ECO:0000256" key="2">
    <source>
        <dbReference type="PROSITE-ProRule" id="PRU00169"/>
    </source>
</evidence>
<dbReference type="InterPro" id="IPR004358">
    <property type="entry name" value="Sig_transdc_His_kin-like_C"/>
</dbReference>
<dbReference type="AlphaFoldDB" id="A0A9P6VEX1"/>
<dbReference type="OrthoDB" id="60033at2759"/>
<feature type="domain" description="Response regulatory" evidence="4">
    <location>
        <begin position="368"/>
        <end position="500"/>
    </location>
</feature>
<dbReference type="InterPro" id="IPR001789">
    <property type="entry name" value="Sig_transdc_resp-reg_receiver"/>
</dbReference>
<keyword evidence="6" id="KW-1185">Reference proteome</keyword>
<dbReference type="SMART" id="SM00448">
    <property type="entry name" value="REC"/>
    <property type="match status" value="1"/>
</dbReference>
<evidence type="ECO:0000256" key="1">
    <source>
        <dbReference type="ARBA" id="ARBA00022553"/>
    </source>
</evidence>
<dbReference type="CDD" id="cd17546">
    <property type="entry name" value="REC_hyHK_CKI1_RcsC-like"/>
    <property type="match status" value="1"/>
</dbReference>
<keyword evidence="1 2" id="KW-0597">Phosphoprotein</keyword>
<feature type="domain" description="Histidine kinase" evidence="3">
    <location>
        <begin position="11"/>
        <end position="286"/>
    </location>
</feature>
<dbReference type="GO" id="GO:0000155">
    <property type="term" value="F:phosphorelay sensor kinase activity"/>
    <property type="evidence" value="ECO:0007669"/>
    <property type="project" value="InterPro"/>
</dbReference>
<dbReference type="PRINTS" id="PR00344">
    <property type="entry name" value="BCTRLSENSOR"/>
</dbReference>
<dbReference type="Pfam" id="PF00512">
    <property type="entry name" value="HisKA"/>
    <property type="match status" value="1"/>
</dbReference>
<reference evidence="5" key="1">
    <citation type="submission" date="2019-07" db="EMBL/GenBank/DDBJ databases">
        <title>Hyphodiscus hymeniophilus genome sequencing and assembly.</title>
        <authorList>
            <person name="Kramer G."/>
            <person name="Nodwell J."/>
        </authorList>
    </citation>
    <scope>NUCLEOTIDE SEQUENCE</scope>
    <source>
        <strain evidence="5">ATCC 34498</strain>
    </source>
</reference>
<dbReference type="EMBL" id="VNKQ01000015">
    <property type="protein sequence ID" value="KAG0646584.1"/>
    <property type="molecule type" value="Genomic_DNA"/>
</dbReference>
<dbReference type="SUPFAM" id="SSF47384">
    <property type="entry name" value="Homodimeric domain of signal transducing histidine kinase"/>
    <property type="match status" value="1"/>
</dbReference>
<dbReference type="PROSITE" id="PS50109">
    <property type="entry name" value="HIS_KIN"/>
    <property type="match status" value="1"/>
</dbReference>
<dbReference type="CDD" id="cd00082">
    <property type="entry name" value="HisKA"/>
    <property type="match status" value="1"/>
</dbReference>
<dbReference type="InterPro" id="IPR003594">
    <property type="entry name" value="HATPase_dom"/>
</dbReference>
<organism evidence="5 6">
    <name type="scientific">Hyphodiscus hymeniophilus</name>
    <dbReference type="NCBI Taxonomy" id="353542"/>
    <lineage>
        <taxon>Eukaryota</taxon>
        <taxon>Fungi</taxon>
        <taxon>Dikarya</taxon>
        <taxon>Ascomycota</taxon>
        <taxon>Pezizomycotina</taxon>
        <taxon>Leotiomycetes</taxon>
        <taxon>Helotiales</taxon>
        <taxon>Hyphodiscaceae</taxon>
        <taxon>Hyphodiscus</taxon>
    </lineage>
</organism>
<dbReference type="Proteomes" id="UP000785200">
    <property type="component" value="Unassembled WGS sequence"/>
</dbReference>
<sequence length="521" mass="58172">MKKQQERFIDMTSHEMRNPLSALIGCADEIIDSLSSFKTSGLFIPTNAKDASYIDEALEAAETIIYCAMHQKRIIDDILTLSRLDSNLLLVSPVPSQPVQLVRSALKMFEAESKRSDTVLDFVEHQSLRDLQIDWTLLDPSRVLQVLINLVTNAIKFTRTELRRHITITMDASLGVPSDTNNLGVQYVQKSKNSADQTSMAEWGDGEVIYLSIAVTDTGRGLSEKEKKNLFHLFKQASPKTYTQYGGSGLGLYISRQLVEMQGGEIGVASEASRGSTFQFYIKTRRTQFVDPTEKPDFQLLVREDALREACANETPVVNRNPRSPGRGMTESFTDLHPQLQNGIGLPNLQSEMIRPMSPATHKSEVFHILVVEDNLVNQKVVSKQLRKAGHVVHVANHGEEALDFIKRSEYWHTVEEGGSERGIPLSVILMDLEMPIMDGTTCVKRIRELQAFEKILGHIPVIAVTANARKDQIVSSLEAGMVSVPYFLAGTGLMIIGRCYDKTIPLARHVETDRESSDET</sequence>
<dbReference type="InterPro" id="IPR011006">
    <property type="entry name" value="CheY-like_superfamily"/>
</dbReference>
<dbReference type="Gene3D" id="1.10.287.130">
    <property type="match status" value="1"/>
</dbReference>
<dbReference type="InterPro" id="IPR005467">
    <property type="entry name" value="His_kinase_dom"/>
</dbReference>
<dbReference type="SMART" id="SM00388">
    <property type="entry name" value="HisKA"/>
    <property type="match status" value="1"/>
</dbReference>
<accession>A0A9P6VEX1</accession>
<dbReference type="PROSITE" id="PS50110">
    <property type="entry name" value="RESPONSE_REGULATORY"/>
    <property type="match status" value="1"/>
</dbReference>
<dbReference type="InterPro" id="IPR036890">
    <property type="entry name" value="HATPase_C_sf"/>
</dbReference>
<dbReference type="Gene3D" id="3.30.565.10">
    <property type="entry name" value="Histidine kinase-like ATPase, C-terminal domain"/>
    <property type="match status" value="1"/>
</dbReference>
<dbReference type="PANTHER" id="PTHR43719:SF30">
    <property type="entry name" value="TWO-COMPONENT SYSTEM RESPONSE REGULATOR"/>
    <property type="match status" value="1"/>
</dbReference>
<dbReference type="SUPFAM" id="SSF52172">
    <property type="entry name" value="CheY-like"/>
    <property type="match status" value="1"/>
</dbReference>
<dbReference type="SMART" id="SM00387">
    <property type="entry name" value="HATPase_c"/>
    <property type="match status" value="1"/>
</dbReference>
<dbReference type="PANTHER" id="PTHR43719">
    <property type="entry name" value="TWO-COMPONENT HISTIDINE KINASE"/>
    <property type="match status" value="1"/>
</dbReference>
<protein>
    <submittedName>
        <fullName evidence="5">Sensor histidine kinase</fullName>
    </submittedName>
</protein>